<reference evidence="1" key="1">
    <citation type="submission" date="2013-07" db="EMBL/GenBank/DDBJ databases">
        <title>The genome of an arbuscular mycorrhizal fungus provides insights into the evolution of the oldest plant symbiosis.</title>
        <authorList>
            <consortium name="DOE Joint Genome Institute"/>
            <person name="Tisserant E."/>
            <person name="Malbreil M."/>
            <person name="Kuo A."/>
            <person name="Kohler A."/>
            <person name="Symeonidi A."/>
            <person name="Balestrini R."/>
            <person name="Charron P."/>
            <person name="Duensing N."/>
            <person name="Frei-dit-Frey N."/>
            <person name="Gianinazzi-Pearson V."/>
            <person name="Gilbert B."/>
            <person name="Handa Y."/>
            <person name="Hijri M."/>
            <person name="Kaul R."/>
            <person name="Kawaguchi M."/>
            <person name="Krajinski F."/>
            <person name="Lammers P."/>
            <person name="Lapierre D."/>
            <person name="Masclaux F.G."/>
            <person name="Murat C."/>
            <person name="Morin E."/>
            <person name="Ndikumana S."/>
            <person name="Pagni M."/>
            <person name="Petitpierre D."/>
            <person name="Requena N."/>
            <person name="Rosikiewicz P."/>
            <person name="Riley R."/>
            <person name="Saito K."/>
            <person name="San Clemente H."/>
            <person name="Shapiro H."/>
            <person name="van Tuinen D."/>
            <person name="Becard G."/>
            <person name="Bonfante P."/>
            <person name="Paszkowski U."/>
            <person name="Shachar-Hill Y."/>
            <person name="Young J.P."/>
            <person name="Sanders I.R."/>
            <person name="Henrissat B."/>
            <person name="Rensing S.A."/>
            <person name="Grigoriev I.V."/>
            <person name="Corradi N."/>
            <person name="Roux C."/>
            <person name="Martin F."/>
        </authorList>
    </citation>
    <scope>NUCLEOTIDE SEQUENCE</scope>
    <source>
        <strain evidence="1">DAOM 197198</strain>
    </source>
</reference>
<organism evidence="1">
    <name type="scientific">Rhizophagus irregularis (strain DAOM 181602 / DAOM 197198 / MUCL 43194)</name>
    <name type="common">Arbuscular mycorrhizal fungus</name>
    <name type="synonym">Glomus intraradices</name>
    <dbReference type="NCBI Taxonomy" id="747089"/>
    <lineage>
        <taxon>Eukaryota</taxon>
        <taxon>Fungi</taxon>
        <taxon>Fungi incertae sedis</taxon>
        <taxon>Mucoromycota</taxon>
        <taxon>Glomeromycotina</taxon>
        <taxon>Glomeromycetes</taxon>
        <taxon>Glomerales</taxon>
        <taxon>Glomeraceae</taxon>
        <taxon>Rhizophagus</taxon>
    </lineage>
</organism>
<proteinExistence type="predicted"/>
<gene>
    <name evidence="1" type="ORF">GLOINDRAFT_26535</name>
</gene>
<accession>U9U319</accession>
<name>U9U319_RHIID</name>
<sequence length="63" mass="7876">MILISRRNIRKRRNIRIKREVYRSIRNNDKILLSSLYKRRYKLMILFKDIQYGTRCNIVISKF</sequence>
<evidence type="ECO:0000313" key="1">
    <source>
        <dbReference type="EMBL" id="ESA12973.1"/>
    </source>
</evidence>
<dbReference type="EMBL" id="KI284359">
    <property type="protein sequence ID" value="ESA12973.1"/>
    <property type="molecule type" value="Genomic_DNA"/>
</dbReference>
<protein>
    <submittedName>
        <fullName evidence="1">Uncharacterized protein</fullName>
    </submittedName>
</protein>
<dbReference type="AlphaFoldDB" id="U9U319"/>
<dbReference type="HOGENOM" id="CLU_2886909_0_0_1"/>